<keyword evidence="3 5" id="KW-0540">Nuclease</keyword>
<comment type="similarity">
    <text evidence="5">Belongs to the YqgF HJR family.</text>
</comment>
<dbReference type="EC" id="3.1.-.-" evidence="5"/>
<sequence>MKYLGVDWGMNKIGLAYSGGEIASSWCVLNVQKNTLGKITAKLKAIVEREKFDVIVLGKPEGKMGKVVENAKMHLEKAGMVVFLADETLATQEAQKLAIKMGIGKKKRRQDDAQSAAIILQRYLDEKSE</sequence>
<feature type="domain" description="YqgF/RNase H-like" evidence="6">
    <location>
        <begin position="1"/>
        <end position="94"/>
    </location>
</feature>
<name>A0A1F5N1E2_9BACT</name>
<comment type="subcellular location">
    <subcellularLocation>
        <location evidence="5">Cytoplasm</location>
    </subcellularLocation>
</comment>
<evidence type="ECO:0000313" key="8">
    <source>
        <dbReference type="Proteomes" id="UP000177135"/>
    </source>
</evidence>
<dbReference type="EMBL" id="MFEC01000013">
    <property type="protein sequence ID" value="OGE71310.1"/>
    <property type="molecule type" value="Genomic_DNA"/>
</dbReference>
<evidence type="ECO:0000256" key="2">
    <source>
        <dbReference type="ARBA" id="ARBA00022517"/>
    </source>
</evidence>
<accession>A0A1F5N1E2</accession>
<dbReference type="InterPro" id="IPR037027">
    <property type="entry name" value="YqgF/RNaseH-like_dom_sf"/>
</dbReference>
<dbReference type="GO" id="GO:0004518">
    <property type="term" value="F:nuclease activity"/>
    <property type="evidence" value="ECO:0007669"/>
    <property type="project" value="UniProtKB-KW"/>
</dbReference>
<keyword evidence="1 5" id="KW-0963">Cytoplasm</keyword>
<evidence type="ECO:0000256" key="3">
    <source>
        <dbReference type="ARBA" id="ARBA00022722"/>
    </source>
</evidence>
<dbReference type="SMART" id="SM00732">
    <property type="entry name" value="YqgFc"/>
    <property type="match status" value="1"/>
</dbReference>
<proteinExistence type="inferred from homology"/>
<dbReference type="SUPFAM" id="SSF53098">
    <property type="entry name" value="Ribonuclease H-like"/>
    <property type="match status" value="1"/>
</dbReference>
<dbReference type="InterPro" id="IPR005227">
    <property type="entry name" value="YqgF"/>
</dbReference>
<dbReference type="HAMAP" id="MF_00651">
    <property type="entry name" value="Nuclease_YqgF"/>
    <property type="match status" value="1"/>
</dbReference>
<evidence type="ECO:0000256" key="1">
    <source>
        <dbReference type="ARBA" id="ARBA00022490"/>
    </source>
</evidence>
<keyword evidence="4 5" id="KW-0378">Hydrolase</keyword>
<dbReference type="GO" id="GO:0005737">
    <property type="term" value="C:cytoplasm"/>
    <property type="evidence" value="ECO:0007669"/>
    <property type="project" value="UniProtKB-SubCell"/>
</dbReference>
<dbReference type="InterPro" id="IPR012337">
    <property type="entry name" value="RNaseH-like_sf"/>
</dbReference>
<gene>
    <name evidence="7" type="ORF">A2617_04600</name>
</gene>
<keyword evidence="2 5" id="KW-0690">Ribosome biogenesis</keyword>
<dbReference type="GO" id="GO:0000967">
    <property type="term" value="P:rRNA 5'-end processing"/>
    <property type="evidence" value="ECO:0007669"/>
    <property type="project" value="UniProtKB-UniRule"/>
</dbReference>
<dbReference type="PANTHER" id="PTHR33317:SF4">
    <property type="entry name" value="POLYNUCLEOTIDYL TRANSFERASE, RIBONUCLEASE H-LIKE SUPERFAMILY PROTEIN"/>
    <property type="match status" value="1"/>
</dbReference>
<dbReference type="Pfam" id="PF03652">
    <property type="entry name" value="RuvX"/>
    <property type="match status" value="1"/>
</dbReference>
<evidence type="ECO:0000313" key="7">
    <source>
        <dbReference type="EMBL" id="OGE71310.1"/>
    </source>
</evidence>
<dbReference type="InterPro" id="IPR006641">
    <property type="entry name" value="YqgF/RNaseH-like_dom"/>
</dbReference>
<organism evidence="7 8">
    <name type="scientific">Candidatus Daviesbacteria bacterium RIFOXYD1_FULL_41_10</name>
    <dbReference type="NCBI Taxonomy" id="1797801"/>
    <lineage>
        <taxon>Bacteria</taxon>
        <taxon>Candidatus Daviesiibacteriota</taxon>
    </lineage>
</organism>
<dbReference type="Gene3D" id="3.30.420.140">
    <property type="entry name" value="YqgF/RNase H-like domain"/>
    <property type="match status" value="1"/>
</dbReference>
<evidence type="ECO:0000256" key="4">
    <source>
        <dbReference type="ARBA" id="ARBA00022801"/>
    </source>
</evidence>
<comment type="caution">
    <text evidence="7">The sequence shown here is derived from an EMBL/GenBank/DDBJ whole genome shotgun (WGS) entry which is preliminary data.</text>
</comment>
<comment type="function">
    <text evidence="5">Could be a nuclease involved in processing of the 5'-end of pre-16S rRNA.</text>
</comment>
<evidence type="ECO:0000256" key="5">
    <source>
        <dbReference type="HAMAP-Rule" id="MF_00651"/>
    </source>
</evidence>
<reference evidence="7 8" key="1">
    <citation type="journal article" date="2016" name="Nat. Commun.">
        <title>Thousands of microbial genomes shed light on interconnected biogeochemical processes in an aquifer system.</title>
        <authorList>
            <person name="Anantharaman K."/>
            <person name="Brown C.T."/>
            <person name="Hug L.A."/>
            <person name="Sharon I."/>
            <person name="Castelle C.J."/>
            <person name="Probst A.J."/>
            <person name="Thomas B.C."/>
            <person name="Singh A."/>
            <person name="Wilkins M.J."/>
            <person name="Karaoz U."/>
            <person name="Brodie E.L."/>
            <person name="Williams K.H."/>
            <person name="Hubbard S.S."/>
            <person name="Banfield J.F."/>
        </authorList>
    </citation>
    <scope>NUCLEOTIDE SEQUENCE [LARGE SCALE GENOMIC DNA]</scope>
</reference>
<dbReference type="Proteomes" id="UP000177135">
    <property type="component" value="Unassembled WGS sequence"/>
</dbReference>
<evidence type="ECO:0000259" key="6">
    <source>
        <dbReference type="SMART" id="SM00732"/>
    </source>
</evidence>
<dbReference type="PANTHER" id="PTHR33317">
    <property type="entry name" value="POLYNUCLEOTIDYL TRANSFERASE, RIBONUCLEASE H-LIKE SUPERFAMILY PROTEIN"/>
    <property type="match status" value="1"/>
</dbReference>
<dbReference type="GO" id="GO:0016788">
    <property type="term" value="F:hydrolase activity, acting on ester bonds"/>
    <property type="evidence" value="ECO:0007669"/>
    <property type="project" value="UniProtKB-UniRule"/>
</dbReference>
<dbReference type="CDD" id="cd16964">
    <property type="entry name" value="YqgF"/>
    <property type="match status" value="1"/>
</dbReference>
<protein>
    <recommendedName>
        <fullName evidence="5">Putative pre-16S rRNA nuclease</fullName>
        <ecNumber evidence="5">3.1.-.-</ecNumber>
    </recommendedName>
</protein>
<dbReference type="AlphaFoldDB" id="A0A1F5N1E2"/>